<dbReference type="EMBL" id="CALNXI010003311">
    <property type="protein sequence ID" value="CAH3192854.1"/>
    <property type="molecule type" value="Genomic_DNA"/>
</dbReference>
<evidence type="ECO:0000313" key="6">
    <source>
        <dbReference type="Proteomes" id="UP001159427"/>
    </source>
</evidence>
<protein>
    <recommendedName>
        <fullName evidence="4">Ubiquitin-like protease family profile domain-containing protein</fullName>
    </recommendedName>
</protein>
<keyword evidence="2" id="KW-0645">Protease</keyword>
<evidence type="ECO:0000256" key="1">
    <source>
        <dbReference type="ARBA" id="ARBA00005234"/>
    </source>
</evidence>
<sequence length="174" mass="20039">MKLQKRHIMWSLKELYQLFLTQHPEIKIPLSKFCSLRPVNVLLSSAMPRDAGLGQYHENIRMLYERIAKEIQALPPYFEALGDNFVCDNTSEFCTTGKCAKCPSEWLLEISADAPPHKTINWFNKMTSFVVDVDNTIGGSQWEFYFSKAKEIPQQHNDFDCGVFCMPVCQMFSG</sequence>
<proteinExistence type="inferred from homology"/>
<evidence type="ECO:0000256" key="3">
    <source>
        <dbReference type="ARBA" id="ARBA00022801"/>
    </source>
</evidence>
<organism evidence="5 6">
    <name type="scientific">Porites evermanni</name>
    <dbReference type="NCBI Taxonomy" id="104178"/>
    <lineage>
        <taxon>Eukaryota</taxon>
        <taxon>Metazoa</taxon>
        <taxon>Cnidaria</taxon>
        <taxon>Anthozoa</taxon>
        <taxon>Hexacorallia</taxon>
        <taxon>Scleractinia</taxon>
        <taxon>Fungiina</taxon>
        <taxon>Poritidae</taxon>
        <taxon>Porites</taxon>
    </lineage>
</organism>
<evidence type="ECO:0000256" key="2">
    <source>
        <dbReference type="ARBA" id="ARBA00022670"/>
    </source>
</evidence>
<accession>A0ABN8SSC8</accession>
<keyword evidence="3" id="KW-0378">Hydrolase</keyword>
<dbReference type="InterPro" id="IPR038765">
    <property type="entry name" value="Papain-like_cys_pep_sf"/>
</dbReference>
<dbReference type="SUPFAM" id="SSF54001">
    <property type="entry name" value="Cysteine proteinases"/>
    <property type="match status" value="1"/>
</dbReference>
<feature type="domain" description="Ubiquitin-like protease family profile" evidence="4">
    <location>
        <begin position="140"/>
        <end position="173"/>
    </location>
</feature>
<dbReference type="Proteomes" id="UP001159427">
    <property type="component" value="Unassembled WGS sequence"/>
</dbReference>
<comment type="caution">
    <text evidence="5">The sequence shown here is derived from an EMBL/GenBank/DDBJ whole genome shotgun (WGS) entry which is preliminary data.</text>
</comment>
<keyword evidence="6" id="KW-1185">Reference proteome</keyword>
<dbReference type="Gene3D" id="3.40.395.10">
    <property type="entry name" value="Adenoviral Proteinase, Chain A"/>
    <property type="match status" value="1"/>
</dbReference>
<dbReference type="Pfam" id="PF02902">
    <property type="entry name" value="Peptidase_C48"/>
    <property type="match status" value="1"/>
</dbReference>
<comment type="similarity">
    <text evidence="1">Belongs to the peptidase C48 family.</text>
</comment>
<dbReference type="InterPro" id="IPR003653">
    <property type="entry name" value="Peptidase_C48_C"/>
</dbReference>
<gene>
    <name evidence="5" type="ORF">PEVE_00024746</name>
</gene>
<name>A0ABN8SSC8_9CNID</name>
<evidence type="ECO:0000313" key="5">
    <source>
        <dbReference type="EMBL" id="CAH3192854.1"/>
    </source>
</evidence>
<reference evidence="5 6" key="1">
    <citation type="submission" date="2022-05" db="EMBL/GenBank/DDBJ databases">
        <authorList>
            <consortium name="Genoscope - CEA"/>
            <person name="William W."/>
        </authorList>
    </citation>
    <scope>NUCLEOTIDE SEQUENCE [LARGE SCALE GENOMIC DNA]</scope>
</reference>
<evidence type="ECO:0000259" key="4">
    <source>
        <dbReference type="Pfam" id="PF02902"/>
    </source>
</evidence>